<keyword evidence="10 13" id="KW-0408">Iron</keyword>
<keyword evidence="15" id="KW-1185">Reference proteome</keyword>
<evidence type="ECO:0000256" key="12">
    <source>
        <dbReference type="ARBA" id="ARBA00023136"/>
    </source>
</evidence>
<keyword evidence="12" id="KW-0472">Membrane</keyword>
<name>A0AAD7GNK0_MYCRO</name>
<evidence type="ECO:0000256" key="3">
    <source>
        <dbReference type="ARBA" id="ARBA00004721"/>
    </source>
</evidence>
<dbReference type="PRINTS" id="PR00385">
    <property type="entry name" value="P450"/>
</dbReference>
<dbReference type="EMBL" id="JARKIE010000030">
    <property type="protein sequence ID" value="KAJ7697449.1"/>
    <property type="molecule type" value="Genomic_DNA"/>
</dbReference>
<feature type="binding site" description="axial binding residue" evidence="13">
    <location>
        <position position="444"/>
    </location>
    <ligand>
        <name>heme</name>
        <dbReference type="ChEBI" id="CHEBI:30413"/>
    </ligand>
    <ligandPart>
        <name>Fe</name>
        <dbReference type="ChEBI" id="CHEBI:18248"/>
    </ligandPart>
</feature>
<dbReference type="Gene3D" id="1.10.630.10">
    <property type="entry name" value="Cytochrome P450"/>
    <property type="match status" value="1"/>
</dbReference>
<evidence type="ECO:0000256" key="1">
    <source>
        <dbReference type="ARBA" id="ARBA00001971"/>
    </source>
</evidence>
<comment type="subcellular location">
    <subcellularLocation>
        <location evidence="2">Membrane</location>
    </subcellularLocation>
</comment>
<dbReference type="InterPro" id="IPR050121">
    <property type="entry name" value="Cytochrome_P450_monoxygenase"/>
</dbReference>
<keyword evidence="5 13" id="KW-0349">Heme</keyword>
<dbReference type="Proteomes" id="UP001221757">
    <property type="component" value="Unassembled WGS sequence"/>
</dbReference>
<comment type="caution">
    <text evidence="14">The sequence shown here is derived from an EMBL/GenBank/DDBJ whole genome shotgun (WGS) entry which is preliminary data.</text>
</comment>
<evidence type="ECO:0000313" key="15">
    <source>
        <dbReference type="Proteomes" id="UP001221757"/>
    </source>
</evidence>
<dbReference type="CDD" id="cd11069">
    <property type="entry name" value="CYP_FUM15-like"/>
    <property type="match status" value="1"/>
</dbReference>
<evidence type="ECO:0000256" key="7">
    <source>
        <dbReference type="ARBA" id="ARBA00022723"/>
    </source>
</evidence>
<gene>
    <name evidence="14" type="ORF">B0H17DRAFT_1052231</name>
</gene>
<comment type="similarity">
    <text evidence="4">Belongs to the cytochrome P450 family.</text>
</comment>
<dbReference type="PRINTS" id="PR00465">
    <property type="entry name" value="EP450IV"/>
</dbReference>
<dbReference type="AlphaFoldDB" id="A0AAD7GNK0"/>
<dbReference type="InterPro" id="IPR001128">
    <property type="entry name" value="Cyt_P450"/>
</dbReference>
<evidence type="ECO:0000256" key="13">
    <source>
        <dbReference type="PIRSR" id="PIRSR602403-1"/>
    </source>
</evidence>
<accession>A0AAD7GNK0</accession>
<reference evidence="14" key="1">
    <citation type="submission" date="2023-03" db="EMBL/GenBank/DDBJ databases">
        <title>Massive genome expansion in bonnet fungi (Mycena s.s.) driven by repeated elements and novel gene families across ecological guilds.</title>
        <authorList>
            <consortium name="Lawrence Berkeley National Laboratory"/>
            <person name="Harder C.B."/>
            <person name="Miyauchi S."/>
            <person name="Viragh M."/>
            <person name="Kuo A."/>
            <person name="Thoen E."/>
            <person name="Andreopoulos B."/>
            <person name="Lu D."/>
            <person name="Skrede I."/>
            <person name="Drula E."/>
            <person name="Henrissat B."/>
            <person name="Morin E."/>
            <person name="Kohler A."/>
            <person name="Barry K."/>
            <person name="LaButti K."/>
            <person name="Morin E."/>
            <person name="Salamov A."/>
            <person name="Lipzen A."/>
            <person name="Mereny Z."/>
            <person name="Hegedus B."/>
            <person name="Baldrian P."/>
            <person name="Stursova M."/>
            <person name="Weitz H."/>
            <person name="Taylor A."/>
            <person name="Grigoriev I.V."/>
            <person name="Nagy L.G."/>
            <person name="Martin F."/>
            <person name="Kauserud H."/>
        </authorList>
    </citation>
    <scope>NUCLEOTIDE SEQUENCE</scope>
    <source>
        <strain evidence="14">CBHHK067</strain>
    </source>
</reference>
<comment type="cofactor">
    <cofactor evidence="1 13">
        <name>heme</name>
        <dbReference type="ChEBI" id="CHEBI:30413"/>
    </cofactor>
</comment>
<dbReference type="InterPro" id="IPR002403">
    <property type="entry name" value="Cyt_P450_E_grp-IV"/>
</dbReference>
<organism evidence="14 15">
    <name type="scientific">Mycena rosella</name>
    <name type="common">Pink bonnet</name>
    <name type="synonym">Agaricus rosellus</name>
    <dbReference type="NCBI Taxonomy" id="1033263"/>
    <lineage>
        <taxon>Eukaryota</taxon>
        <taxon>Fungi</taxon>
        <taxon>Dikarya</taxon>
        <taxon>Basidiomycota</taxon>
        <taxon>Agaricomycotina</taxon>
        <taxon>Agaricomycetes</taxon>
        <taxon>Agaricomycetidae</taxon>
        <taxon>Agaricales</taxon>
        <taxon>Marasmiineae</taxon>
        <taxon>Mycenaceae</taxon>
        <taxon>Mycena</taxon>
    </lineage>
</organism>
<dbReference type="GO" id="GO:0004497">
    <property type="term" value="F:monooxygenase activity"/>
    <property type="evidence" value="ECO:0007669"/>
    <property type="project" value="UniProtKB-KW"/>
</dbReference>
<evidence type="ECO:0000256" key="6">
    <source>
        <dbReference type="ARBA" id="ARBA00022692"/>
    </source>
</evidence>
<evidence type="ECO:0000256" key="11">
    <source>
        <dbReference type="ARBA" id="ARBA00023033"/>
    </source>
</evidence>
<keyword evidence="11" id="KW-0503">Monooxygenase</keyword>
<evidence type="ECO:0000256" key="5">
    <source>
        <dbReference type="ARBA" id="ARBA00022617"/>
    </source>
</evidence>
<comment type="pathway">
    <text evidence="3">Secondary metabolite biosynthesis; terpenoid biosynthesis.</text>
</comment>
<evidence type="ECO:0000256" key="4">
    <source>
        <dbReference type="ARBA" id="ARBA00010617"/>
    </source>
</evidence>
<dbReference type="PANTHER" id="PTHR24305:SF166">
    <property type="entry name" value="CYTOCHROME P450 12A4, MITOCHONDRIAL-RELATED"/>
    <property type="match status" value="1"/>
</dbReference>
<evidence type="ECO:0000313" key="14">
    <source>
        <dbReference type="EMBL" id="KAJ7697449.1"/>
    </source>
</evidence>
<evidence type="ECO:0000256" key="2">
    <source>
        <dbReference type="ARBA" id="ARBA00004370"/>
    </source>
</evidence>
<evidence type="ECO:0000256" key="10">
    <source>
        <dbReference type="ARBA" id="ARBA00023004"/>
    </source>
</evidence>
<proteinExistence type="inferred from homology"/>
<dbReference type="GO" id="GO:0016705">
    <property type="term" value="F:oxidoreductase activity, acting on paired donors, with incorporation or reduction of molecular oxygen"/>
    <property type="evidence" value="ECO:0007669"/>
    <property type="project" value="InterPro"/>
</dbReference>
<dbReference type="GO" id="GO:0020037">
    <property type="term" value="F:heme binding"/>
    <property type="evidence" value="ECO:0007669"/>
    <property type="project" value="InterPro"/>
</dbReference>
<dbReference type="SUPFAM" id="SSF48264">
    <property type="entry name" value="Cytochrome P450"/>
    <property type="match status" value="1"/>
</dbReference>
<dbReference type="InterPro" id="IPR036396">
    <property type="entry name" value="Cyt_P450_sf"/>
</dbReference>
<keyword evidence="8" id="KW-1133">Transmembrane helix</keyword>
<protein>
    <submittedName>
        <fullName evidence="14">Cytochrome P450</fullName>
    </submittedName>
</protein>
<dbReference type="GO" id="GO:0016020">
    <property type="term" value="C:membrane"/>
    <property type="evidence" value="ECO:0007669"/>
    <property type="project" value="UniProtKB-SubCell"/>
</dbReference>
<evidence type="ECO:0000256" key="9">
    <source>
        <dbReference type="ARBA" id="ARBA00023002"/>
    </source>
</evidence>
<keyword evidence="6" id="KW-0812">Transmembrane</keyword>
<dbReference type="Pfam" id="PF00067">
    <property type="entry name" value="p450"/>
    <property type="match status" value="1"/>
</dbReference>
<dbReference type="PANTHER" id="PTHR24305">
    <property type="entry name" value="CYTOCHROME P450"/>
    <property type="match status" value="1"/>
</dbReference>
<dbReference type="GO" id="GO:0005506">
    <property type="term" value="F:iron ion binding"/>
    <property type="evidence" value="ECO:0007669"/>
    <property type="project" value="InterPro"/>
</dbReference>
<sequence length="507" mass="56890">MVLRDFSSPLRKMRGPKNPSLIFGNFREMENDPRVTQKWRKQFGPTFQFKGLFNTRTLYTVDLTAIDHVLKHNNIYQKRSVARPANNRLVGEGLLAVEGEDHKRQRRVMNPAFGTAQIRSLMDVFVDKSIQLRDVWIQEIRGGSTARIDVLSGLSKMTLDVIGQAGFDYKFDSLNGDGTPNEIHDMFHALLHAPNSARLRQLHAGPLLRLLPLPGRKLFKEARKKLFAIGNQMLSETKAAINTSGDPKSVSGGRDLLSLLVRANMSPDVPDHHRMSDSEVIGQIPTFFIAGHATTSSAIAWALHALSANQSAQKKLREELLSLPSETPTLEQLDSLPYLEWVVRETMRVHSPVSYVVRMAVTDDVLPLGTPYVDEDGTVHDTLLIPKGQMLRVPIVDIHTDPDIWGADAADFRPERWEHVPEAVHELPGVWANLLTFLAGPHNCIGFRFSLAEQKALLFVLIRAFEFERAVPDQDIQLSSSALQSPFVKSERNKGSQMPLIIKLYQA</sequence>
<keyword evidence="7 13" id="KW-0479">Metal-binding</keyword>
<evidence type="ECO:0000256" key="8">
    <source>
        <dbReference type="ARBA" id="ARBA00022989"/>
    </source>
</evidence>
<keyword evidence="9" id="KW-0560">Oxidoreductase</keyword>